<sequence length="186" mass="20391">MSSQIQSVTLPVIIITSGDLDCPPWVLFDPEWPLDEDYEEDYMHFDEVALPLSESPTLYGPPNDKLNADFSLTGKTCNVTYISHPTEQTPMVTVSINCHVHGHYSFRVHVNCAGCQEECGFCDGVIGYKPGVVCTLKTNDSSTANLNLTLICRVFGEYKFIMGSEELASHDSCLECGGALKVVSGE</sequence>
<accession>S3DIF6</accession>
<proteinExistence type="predicted"/>
<reference evidence="1 2" key="1">
    <citation type="journal article" date="2013" name="BMC Genomics">
        <title>Genomics-driven discovery of the pneumocandin biosynthetic gene cluster in the fungus Glarea lozoyensis.</title>
        <authorList>
            <person name="Chen L."/>
            <person name="Yue Q."/>
            <person name="Zhang X."/>
            <person name="Xiang M."/>
            <person name="Wang C."/>
            <person name="Li S."/>
            <person name="Che Y."/>
            <person name="Ortiz-Lopez F.J."/>
            <person name="Bills G.F."/>
            <person name="Liu X."/>
            <person name="An Z."/>
        </authorList>
    </citation>
    <scope>NUCLEOTIDE SEQUENCE [LARGE SCALE GENOMIC DNA]</scope>
    <source>
        <strain evidence="2">ATCC 20868 / MF5171</strain>
    </source>
</reference>
<dbReference type="EMBL" id="KE145371">
    <property type="protein sequence ID" value="EPE26333.1"/>
    <property type="molecule type" value="Genomic_DNA"/>
</dbReference>
<gene>
    <name evidence="1" type="ORF">GLAREA_02245</name>
</gene>
<dbReference type="GeneID" id="19461303"/>
<keyword evidence="2" id="KW-1185">Reference proteome</keyword>
<name>S3DIF6_GLAL2</name>
<protein>
    <submittedName>
        <fullName evidence="1">Uncharacterized protein</fullName>
    </submittedName>
</protein>
<dbReference type="Proteomes" id="UP000016922">
    <property type="component" value="Unassembled WGS sequence"/>
</dbReference>
<evidence type="ECO:0000313" key="1">
    <source>
        <dbReference type="EMBL" id="EPE26333.1"/>
    </source>
</evidence>
<dbReference type="KEGG" id="glz:GLAREA_02245"/>
<dbReference type="HOGENOM" id="CLU_1454549_0_0_1"/>
<dbReference type="AlphaFoldDB" id="S3DIF6"/>
<evidence type="ECO:0000313" key="2">
    <source>
        <dbReference type="Proteomes" id="UP000016922"/>
    </source>
</evidence>
<dbReference type="RefSeq" id="XP_008087652.1">
    <property type="nucleotide sequence ID" value="XM_008089461.1"/>
</dbReference>
<organism evidence="1 2">
    <name type="scientific">Glarea lozoyensis (strain ATCC 20868 / MF5171)</name>
    <dbReference type="NCBI Taxonomy" id="1116229"/>
    <lineage>
        <taxon>Eukaryota</taxon>
        <taxon>Fungi</taxon>
        <taxon>Dikarya</taxon>
        <taxon>Ascomycota</taxon>
        <taxon>Pezizomycotina</taxon>
        <taxon>Leotiomycetes</taxon>
        <taxon>Helotiales</taxon>
        <taxon>Helotiaceae</taxon>
        <taxon>Glarea</taxon>
    </lineage>
</organism>